<proteinExistence type="inferred from homology"/>
<keyword evidence="3" id="KW-0813">Transport</keyword>
<evidence type="ECO:0000256" key="6">
    <source>
        <dbReference type="ARBA" id="ARBA00022692"/>
    </source>
</evidence>
<dbReference type="HOGENOM" id="CLU_019019_0_0_1"/>
<evidence type="ECO:0000256" key="10">
    <source>
        <dbReference type="ARBA" id="ARBA00023136"/>
    </source>
</evidence>
<feature type="transmembrane region" description="Helical" evidence="16">
    <location>
        <begin position="166"/>
        <end position="186"/>
    </location>
</feature>
<comment type="catalytic activity">
    <reaction evidence="15">
        <text>chloride(in) = chloride(out)</text>
        <dbReference type="Rhea" id="RHEA:29823"/>
        <dbReference type="ChEBI" id="CHEBI:17996"/>
    </reaction>
</comment>
<keyword evidence="6 16" id="KW-0812">Transmembrane</keyword>
<gene>
    <name evidence="18" type="primary">LRRC8B</name>
</gene>
<keyword evidence="8 16" id="KW-1133">Transmembrane helix</keyword>
<reference evidence="19" key="1">
    <citation type="submission" date="2011-08" db="EMBL/GenBank/DDBJ databases">
        <title>The draft genome of Latimeria chalumnae.</title>
        <authorList>
            <person name="Di Palma F."/>
            <person name="Alfoldi J."/>
            <person name="Johnson J."/>
            <person name="Berlin A."/>
            <person name="Gnerre S."/>
            <person name="Jaffe D."/>
            <person name="MacCallum I."/>
            <person name="Young S."/>
            <person name="Walker B.J."/>
            <person name="Lander E."/>
            <person name="Lindblad-Toh K."/>
        </authorList>
    </citation>
    <scope>NUCLEOTIDE SEQUENCE [LARGE SCALE GENOMIC DNA]</scope>
    <source>
        <strain evidence="19">Wild caught</strain>
    </source>
</reference>
<evidence type="ECO:0000256" key="7">
    <source>
        <dbReference type="ARBA" id="ARBA00022737"/>
    </source>
</evidence>
<feature type="transmembrane region" description="Helical" evidence="16">
    <location>
        <begin position="74"/>
        <end position="94"/>
    </location>
</feature>
<dbReference type="InterPro" id="IPR021040">
    <property type="entry name" value="LRRC8_Pannexin-like"/>
</dbReference>
<dbReference type="Ensembl" id="ENSLACT00000012473.2">
    <property type="protein sequence ID" value="ENSLACP00000012380.2"/>
    <property type="gene ID" value="ENSLACG00000010901.2"/>
</dbReference>
<name>H3ARV9_LATCH</name>
<dbReference type="Gene3D" id="3.80.10.10">
    <property type="entry name" value="Ribonuclease Inhibitor"/>
    <property type="match status" value="1"/>
</dbReference>
<dbReference type="FunCoup" id="H3ARV9">
    <property type="interactions" value="102"/>
</dbReference>
<dbReference type="InterPro" id="IPR032675">
    <property type="entry name" value="LRR_dom_sf"/>
</dbReference>
<keyword evidence="7" id="KW-0677">Repeat</keyword>
<dbReference type="InterPro" id="IPR001611">
    <property type="entry name" value="Leu-rich_rpt"/>
</dbReference>
<dbReference type="Proteomes" id="UP000008672">
    <property type="component" value="Unassembled WGS sequence"/>
</dbReference>
<evidence type="ECO:0000256" key="11">
    <source>
        <dbReference type="ARBA" id="ARBA00023157"/>
    </source>
</evidence>
<dbReference type="InterPro" id="IPR003591">
    <property type="entry name" value="Leu-rich_rpt_typical-subtyp"/>
</dbReference>
<dbReference type="GO" id="GO:0005737">
    <property type="term" value="C:cytoplasm"/>
    <property type="evidence" value="ECO:0007669"/>
    <property type="project" value="TreeGrafter"/>
</dbReference>
<feature type="transmembrane region" description="Helical" evidence="16">
    <location>
        <begin position="306"/>
        <end position="324"/>
    </location>
</feature>
<dbReference type="EMBL" id="AFYH01087235">
    <property type="status" value="NOT_ANNOTATED_CDS"/>
    <property type="molecule type" value="Genomic_DNA"/>
</dbReference>
<dbReference type="Pfam" id="PF12534">
    <property type="entry name" value="Pannexin_like"/>
    <property type="match status" value="1"/>
</dbReference>
<reference evidence="18" key="3">
    <citation type="submission" date="2025-09" db="UniProtKB">
        <authorList>
            <consortium name="Ensembl"/>
        </authorList>
    </citation>
    <scope>IDENTIFICATION</scope>
</reference>
<evidence type="ECO:0000313" key="18">
    <source>
        <dbReference type="Ensembl" id="ENSLACP00000012380.2"/>
    </source>
</evidence>
<keyword evidence="19" id="KW-1185">Reference proteome</keyword>
<dbReference type="PANTHER" id="PTHR48051:SF58">
    <property type="entry name" value="VOLUME-REGULATED ANION CHANNEL SUBUNIT LRRC8E"/>
    <property type="match status" value="1"/>
</dbReference>
<evidence type="ECO:0000256" key="3">
    <source>
        <dbReference type="ARBA" id="ARBA00022448"/>
    </source>
</evidence>
<organism evidence="18 19">
    <name type="scientific">Latimeria chalumnae</name>
    <name type="common">Coelacanth</name>
    <dbReference type="NCBI Taxonomy" id="7897"/>
    <lineage>
        <taxon>Eukaryota</taxon>
        <taxon>Metazoa</taxon>
        <taxon>Chordata</taxon>
        <taxon>Craniata</taxon>
        <taxon>Vertebrata</taxon>
        <taxon>Euteleostomi</taxon>
        <taxon>Coelacanthiformes</taxon>
        <taxon>Coelacanthidae</taxon>
        <taxon>Latimeria</taxon>
    </lineage>
</organism>
<keyword evidence="9" id="KW-0406">Ion transport</keyword>
<dbReference type="Pfam" id="PF00560">
    <property type="entry name" value="LRR_1"/>
    <property type="match status" value="1"/>
</dbReference>
<keyword evidence="4" id="KW-1003">Cell membrane</keyword>
<evidence type="ECO:0000256" key="1">
    <source>
        <dbReference type="ARBA" id="ARBA00004651"/>
    </source>
</evidence>
<comment type="similarity">
    <text evidence="2">Belongs to the LRRC8 family.</text>
</comment>
<dbReference type="FunFam" id="3.80.10.10:FF:000156">
    <property type="entry name" value="volume-regulated anion channel subunit LRRC8C isoform X2"/>
    <property type="match status" value="1"/>
</dbReference>
<comment type="subcellular location">
    <subcellularLocation>
        <location evidence="1">Cell membrane</location>
        <topology evidence="1">Multi-pass membrane protein</topology>
    </subcellularLocation>
</comment>
<dbReference type="OMA" id="WYYLTLI"/>
<dbReference type="GO" id="GO:0034220">
    <property type="term" value="P:monoatomic ion transmembrane transport"/>
    <property type="evidence" value="ECO:0007669"/>
    <property type="project" value="UniProtKB-KW"/>
</dbReference>
<dbReference type="AlphaFoldDB" id="H3ARV9"/>
<evidence type="ECO:0000256" key="9">
    <source>
        <dbReference type="ARBA" id="ARBA00023065"/>
    </source>
</evidence>
<feature type="transmembrane region" description="Helical" evidence="16">
    <location>
        <begin position="512"/>
        <end position="530"/>
    </location>
</feature>
<dbReference type="SMART" id="SM00369">
    <property type="entry name" value="LRR_TYP"/>
    <property type="match status" value="8"/>
</dbReference>
<dbReference type="GO" id="GO:0005886">
    <property type="term" value="C:plasma membrane"/>
    <property type="evidence" value="ECO:0007669"/>
    <property type="project" value="UniProtKB-SubCell"/>
</dbReference>
<keyword evidence="10 16" id="KW-0472">Membrane</keyword>
<evidence type="ECO:0000313" key="19">
    <source>
        <dbReference type="Proteomes" id="UP000008672"/>
    </source>
</evidence>
<evidence type="ECO:0000256" key="15">
    <source>
        <dbReference type="ARBA" id="ARBA00024167"/>
    </source>
</evidence>
<accession>H3ARV9</accession>
<keyword evidence="11" id="KW-1015">Disulfide bond</keyword>
<dbReference type="InParanoid" id="H3ARV9"/>
<dbReference type="PROSITE" id="PS51450">
    <property type="entry name" value="LRR"/>
    <property type="match status" value="2"/>
</dbReference>
<dbReference type="PANTHER" id="PTHR48051">
    <property type="match status" value="1"/>
</dbReference>
<comment type="catalytic activity">
    <reaction evidence="14">
        <text>taurine(out) = taurine(in)</text>
        <dbReference type="Rhea" id="RHEA:66328"/>
        <dbReference type="ChEBI" id="CHEBI:507393"/>
    </reaction>
</comment>
<comment type="catalytic activity">
    <reaction evidence="13">
        <text>iodide(out) = iodide(in)</text>
        <dbReference type="Rhea" id="RHEA:66324"/>
        <dbReference type="ChEBI" id="CHEBI:16382"/>
    </reaction>
</comment>
<evidence type="ECO:0000256" key="13">
    <source>
        <dbReference type="ARBA" id="ARBA00024145"/>
    </source>
</evidence>
<evidence type="ECO:0000256" key="4">
    <source>
        <dbReference type="ARBA" id="ARBA00022475"/>
    </source>
</evidence>
<keyword evidence="5" id="KW-0433">Leucine-rich repeat</keyword>
<evidence type="ECO:0000256" key="14">
    <source>
        <dbReference type="ARBA" id="ARBA00024158"/>
    </source>
</evidence>
<reference evidence="18" key="2">
    <citation type="submission" date="2025-08" db="UniProtKB">
        <authorList>
            <consortium name="Ensembl"/>
        </authorList>
    </citation>
    <scope>IDENTIFICATION</scope>
</reference>
<dbReference type="eggNOG" id="KOG0619">
    <property type="taxonomic scope" value="Eukaryota"/>
</dbReference>
<dbReference type="SUPFAM" id="SSF52058">
    <property type="entry name" value="L domain-like"/>
    <property type="match status" value="2"/>
</dbReference>
<feature type="domain" description="LRRC8 pannexin-like TM region" evidence="17">
    <location>
        <begin position="48"/>
        <end position="378"/>
    </location>
</feature>
<evidence type="ECO:0000256" key="8">
    <source>
        <dbReference type="ARBA" id="ARBA00022989"/>
    </source>
</evidence>
<evidence type="ECO:0000256" key="5">
    <source>
        <dbReference type="ARBA" id="ARBA00022614"/>
    </source>
</evidence>
<dbReference type="STRING" id="7897.ENSLACP00000012380"/>
<dbReference type="GeneTree" id="ENSGT00940000160703"/>
<evidence type="ECO:0000259" key="17">
    <source>
        <dbReference type="Pfam" id="PF12534"/>
    </source>
</evidence>
<feature type="transmembrane region" description="Helical" evidence="16">
    <location>
        <begin position="360"/>
        <end position="382"/>
    </location>
</feature>
<evidence type="ECO:0000256" key="12">
    <source>
        <dbReference type="ARBA" id="ARBA00023303"/>
    </source>
</evidence>
<evidence type="ECO:0000256" key="16">
    <source>
        <dbReference type="SAM" id="Phobius"/>
    </source>
</evidence>
<protein>
    <submittedName>
        <fullName evidence="18">Leucine rich repeat containing 8 VRAC subunit B</fullName>
    </submittedName>
</protein>
<sequence length="847" mass="98215">MCYYRLKCKIIVLIPELTLTKEWHLRKNTSRRKDSSTSLYLICKVEDMFTVTELKHFSDTQAAYHILKPWWDVLCHYISMVMLLIAVLGGALQFSQSKLLCLPCKLTRDKNCTVAWDFGDTISSVQSETIVNVTLPNGITNYLDRQQYSYVDAVCYEKQLHWFAKFFPYLVLLQTFIFVICGNFWLKFPSTSSRLEHFVAILHKCFDSPWTTRSLSETVAEQRSEKLSFSKSSNLLGFSTTDVESSKSLISHAQIGPEIKAVDTTISKVLDKREGEQAKAIFEKVKKFRMHVEEKDIIYKLYMKQIIAKVVMLVIIMIYVPYFVSFLTFNIDCLVDIEAFTGYQRYHCVHSLATVFQVLASFYVVLVTMYEFMCFYSLWWMFRSSLKQYSFAAVREESSYSDIPDVKNDFAFILHLSDQYDPLYSKRFSIFLSEVSENKLKQINLNHEWTTDKLKQKLTKNAKDKVELHLFMLSGLPDSVFELTEIEVLKLELISEAKLPSKVTQLVNLKELWLLYSTIIVDLPALYFLSENVRILHLKFAELEKGSGWIFSLSNLKELYLVGSVSLDNNRILIEGLQKLKNLRVLYLRSSLPHIPQVVIESLPSLYKLSINNEGTRLLMLNSLKKMTNLKVLELMNCDLERIPHSIVNLINLREINLKGNYLKTVEEIISFQHLQKLSCLKLWHNTIAYIPIQIGTLADLEQLYLNHNKIKILPVQLLLCSKIRHLDISHNNLNCIPEEIYYLKNLQYFSVTNNYIEALPDSLFQCKNLQYLLLGRNSLSTLSPQICELVNLIKLELTGNQLELLPVELERCRRLKSSGLIVEESLFNSLPSSVKDHLQKSDKLPL</sequence>
<dbReference type="Pfam" id="PF13855">
    <property type="entry name" value="LRR_8"/>
    <property type="match status" value="2"/>
</dbReference>
<dbReference type="InterPro" id="IPR050216">
    <property type="entry name" value="LRR_domain-containing"/>
</dbReference>
<keyword evidence="12" id="KW-0407">Ion channel</keyword>
<evidence type="ECO:0000256" key="2">
    <source>
        <dbReference type="ARBA" id="ARBA00010471"/>
    </source>
</evidence>